<name>A0AAW3U243_XANEU</name>
<sequence length="384" mass="40804">MPQFVSKQCDAGQAADHFSLATTPTKVKVGDSIVLCVDGSKDGYMAHHSLLSTLGTPPSLSMCEWASRTTTSPDPDNPERTRSLMKTRPLQKKHVAALAFAIIAPLASSVATAQTPGVVAPRNPDRAVLPVISGSKVSVPFGSCTVGAVLVPTSIFHRLTPYQRATRWIVLAKHCAPLYATIHVGTAAIGNVVWQSATSDIELVRVSPQPGPSSLYCASHGSAAFCNPIQSYIPRANNQVFMPRAGREARLPVIGWSNAPDGQFCTSGWRTGVRCVWQGFSLTTGIWRPSYEHISSAHASELNSIDNGDSGGPVVTYDKHLIGIVSSGEPNGRSIVYYTPMQQVLHELYSYSLAPADLPTAAGEDNPLSSGGENAGWELAPTDG</sequence>
<proteinExistence type="predicted"/>
<evidence type="ECO:0000259" key="3">
    <source>
        <dbReference type="Pfam" id="PF00089"/>
    </source>
</evidence>
<dbReference type="RefSeq" id="WP_221231197.1">
    <property type="nucleotide sequence ID" value="NZ_JACHNK010000002.1"/>
</dbReference>
<accession>A0AAW3U243</accession>
<dbReference type="EMBL" id="JACHNL010000002">
    <property type="protein sequence ID" value="MBB4722570.1"/>
    <property type="molecule type" value="Genomic_DNA"/>
</dbReference>
<evidence type="ECO:0000256" key="2">
    <source>
        <dbReference type="SAM" id="Phobius"/>
    </source>
</evidence>
<evidence type="ECO:0000256" key="1">
    <source>
        <dbReference type="SAM" id="MobiDB-lite"/>
    </source>
</evidence>
<dbReference type="InterPro" id="IPR043504">
    <property type="entry name" value="Peptidase_S1_PA_chymotrypsin"/>
</dbReference>
<dbReference type="Gene3D" id="2.40.10.10">
    <property type="entry name" value="Trypsin-like serine proteases"/>
    <property type="match status" value="2"/>
</dbReference>
<feature type="domain" description="Peptidase S1" evidence="3">
    <location>
        <begin position="295"/>
        <end position="344"/>
    </location>
</feature>
<organism evidence="4 5">
    <name type="scientific">Xanthomonas euvesicatoria</name>
    <dbReference type="NCBI Taxonomy" id="456327"/>
    <lineage>
        <taxon>Bacteria</taxon>
        <taxon>Pseudomonadati</taxon>
        <taxon>Pseudomonadota</taxon>
        <taxon>Gammaproteobacteria</taxon>
        <taxon>Lysobacterales</taxon>
        <taxon>Lysobacteraceae</taxon>
        <taxon>Xanthomonas</taxon>
    </lineage>
</organism>
<reference evidence="4 5" key="1">
    <citation type="submission" date="2020-08" db="EMBL/GenBank/DDBJ databases">
        <title>Studying the diversity of plant-associated saprophytic bacteria and their role in host health and plant-pathogen interactions.</title>
        <authorList>
            <person name="Potnis N."/>
        </authorList>
    </citation>
    <scope>NUCLEOTIDE SEQUENCE [LARGE SCALE GENOMIC DNA]</scope>
    <source>
        <strain evidence="4 5">CFBP 7922</strain>
    </source>
</reference>
<keyword evidence="2" id="KW-0812">Transmembrane</keyword>
<dbReference type="GO" id="GO:0004252">
    <property type="term" value="F:serine-type endopeptidase activity"/>
    <property type="evidence" value="ECO:0007669"/>
    <property type="project" value="InterPro"/>
</dbReference>
<comment type="caution">
    <text evidence="4">The sequence shown here is derived from an EMBL/GenBank/DDBJ whole genome shotgun (WGS) entry which is preliminary data.</text>
</comment>
<dbReference type="SUPFAM" id="SSF50494">
    <property type="entry name" value="Trypsin-like serine proteases"/>
    <property type="match status" value="1"/>
</dbReference>
<protein>
    <recommendedName>
        <fullName evidence="3">Peptidase S1 domain-containing protein</fullName>
    </recommendedName>
</protein>
<evidence type="ECO:0000313" key="5">
    <source>
        <dbReference type="Proteomes" id="UP000576603"/>
    </source>
</evidence>
<keyword evidence="2" id="KW-0472">Membrane</keyword>
<feature type="region of interest" description="Disordered" evidence="1">
    <location>
        <begin position="362"/>
        <end position="384"/>
    </location>
</feature>
<dbReference type="InterPro" id="IPR009003">
    <property type="entry name" value="Peptidase_S1_PA"/>
</dbReference>
<dbReference type="GO" id="GO:0006508">
    <property type="term" value="P:proteolysis"/>
    <property type="evidence" value="ECO:0007669"/>
    <property type="project" value="InterPro"/>
</dbReference>
<dbReference type="InterPro" id="IPR001254">
    <property type="entry name" value="Trypsin_dom"/>
</dbReference>
<feature type="transmembrane region" description="Helical" evidence="2">
    <location>
        <begin position="95"/>
        <end position="113"/>
    </location>
</feature>
<dbReference type="PROSITE" id="PS00135">
    <property type="entry name" value="TRYPSIN_SER"/>
    <property type="match status" value="1"/>
</dbReference>
<dbReference type="Pfam" id="PF00089">
    <property type="entry name" value="Trypsin"/>
    <property type="match status" value="1"/>
</dbReference>
<evidence type="ECO:0000313" key="4">
    <source>
        <dbReference type="EMBL" id="MBB4722570.1"/>
    </source>
</evidence>
<dbReference type="Proteomes" id="UP000576603">
    <property type="component" value="Unassembled WGS sequence"/>
</dbReference>
<keyword evidence="2" id="KW-1133">Transmembrane helix</keyword>
<dbReference type="AlphaFoldDB" id="A0AAW3U243"/>
<gene>
    <name evidence="4" type="ORF">FHY32_000888</name>
</gene>
<dbReference type="InterPro" id="IPR033116">
    <property type="entry name" value="TRYPSIN_SER"/>
</dbReference>